<dbReference type="GO" id="GO:0003735">
    <property type="term" value="F:structural constituent of ribosome"/>
    <property type="evidence" value="ECO:0007669"/>
    <property type="project" value="InterPro"/>
</dbReference>
<keyword evidence="6 9" id="KW-0472">Membrane</keyword>
<evidence type="ECO:0000256" key="7">
    <source>
        <dbReference type="ARBA" id="ARBA00023274"/>
    </source>
</evidence>
<keyword evidence="11" id="KW-1185">Reference proteome</keyword>
<evidence type="ECO:0000256" key="3">
    <source>
        <dbReference type="ARBA" id="ARBA00022692"/>
    </source>
</evidence>
<feature type="region of interest" description="Disordered" evidence="8">
    <location>
        <begin position="175"/>
        <end position="223"/>
    </location>
</feature>
<name>A0A875S1K3_EENNA</name>
<dbReference type="EMBL" id="CP064813">
    <property type="protein sequence ID" value="QPG75256.1"/>
    <property type="molecule type" value="Genomic_DNA"/>
</dbReference>
<dbReference type="RefSeq" id="XP_038778821.1">
    <property type="nucleotide sequence ID" value="XM_038922893.1"/>
</dbReference>
<feature type="compositionally biased region" description="Basic and acidic residues" evidence="8">
    <location>
        <begin position="175"/>
        <end position="187"/>
    </location>
</feature>
<evidence type="ECO:0000256" key="4">
    <source>
        <dbReference type="ARBA" id="ARBA00022980"/>
    </source>
</evidence>
<dbReference type="GeneID" id="62196007"/>
<proteinExistence type="inferred from homology"/>
<feature type="region of interest" description="Disordered" evidence="8">
    <location>
        <begin position="1047"/>
        <end position="1071"/>
    </location>
</feature>
<feature type="compositionally biased region" description="Basic and acidic residues" evidence="8">
    <location>
        <begin position="1047"/>
        <end position="1070"/>
    </location>
</feature>
<dbReference type="PROSITE" id="PS00018">
    <property type="entry name" value="EF_HAND_1"/>
    <property type="match status" value="1"/>
</dbReference>
<feature type="compositionally biased region" description="Polar residues" evidence="8">
    <location>
        <begin position="189"/>
        <end position="200"/>
    </location>
</feature>
<gene>
    <name evidence="10" type="ORF">FOA43_002606</name>
</gene>
<dbReference type="Proteomes" id="UP000662931">
    <property type="component" value="Chromosome 2"/>
</dbReference>
<evidence type="ECO:0000256" key="6">
    <source>
        <dbReference type="ARBA" id="ARBA00023136"/>
    </source>
</evidence>
<evidence type="ECO:0000313" key="11">
    <source>
        <dbReference type="Proteomes" id="UP000662931"/>
    </source>
</evidence>
<dbReference type="GO" id="GO:0022625">
    <property type="term" value="C:cytosolic large ribosomal subunit"/>
    <property type="evidence" value="ECO:0007669"/>
    <property type="project" value="UniProtKB-ARBA"/>
</dbReference>
<keyword evidence="4" id="KW-0689">Ribosomal protein</keyword>
<comment type="subcellular location">
    <subcellularLocation>
        <location evidence="1">Membrane</location>
        <topology evidence="1">Multi-pass membrane protein</topology>
    </subcellularLocation>
</comment>
<accession>A0A875S1K3</accession>
<evidence type="ECO:0000313" key="10">
    <source>
        <dbReference type="EMBL" id="QPG75256.1"/>
    </source>
</evidence>
<evidence type="ECO:0000256" key="5">
    <source>
        <dbReference type="ARBA" id="ARBA00022989"/>
    </source>
</evidence>
<evidence type="ECO:0000256" key="9">
    <source>
        <dbReference type="SAM" id="Phobius"/>
    </source>
</evidence>
<sequence>MAPINKKSEKVAKTFTVDCSAPTDNGVFDPASYVKYLVEHIKVEGHTGNLGEEISVSQEGESKVVIVSTAPFSGKYLKYLSKRYLKKNQIRDWIRFISVKKNEYALQFYSVAVDEDEEEEAEDEEMTSLPTRDLCESGEEISDDEFMEFQLNNSRYAKNETVNVIDHNLQKVAEEYKGRENGDREEINQSENGTKTNSETDAGVESDPRHSHPSDTFDTSTSDSINYDEWKEMDTQIDCGDLYDAKGESIQNVFNGKVAVSKSKSSDESNSFAFWTKSRKNHSASTVSVMNNASFADSNKSLSSFDNSRGVSRNYIRVAMEEQATKFLEMDKQFEFLFQNENDNLRKLHGSSSMSLVTAENIDGEKVNDDSDGSDTVADYDEFDDFNQPSETIIDREMTVGNQLLTTKSMLQGSQKIAYAALAKLTMVEQHIQLNEIRGSESIRVMKKMAAAQKSFTRWSMNVMEELYDHLGITSLREQQMIENLSCHGVEPGDLVKWFDSKLVVESEITEKDVQMVDIDSDFKKDSSSFNIDIRWTLICDLFLILLDSSVYDARSRTMMVNFAEYLGIKDLEVFQFERRITGALEMDEITAIVNSQKSWNERDLIKEHKEKGRGKKIVKIAFATVAGGLVIGLSAGALAPVIGAGVAAGFSTIGIGGTAGIFAGTAGTSAITAGGVLTGMRIGQKGMDNRVGSVKTFEFKPLHNNGRLNLILTVSGWMSGKMDDVRLPFSTVDPVMGDLYSLLWEPDMLTSMGQTIEILANEILTQSIQQILGVTILTTLMGAIQLPMWLSKLSYLLDNPWSVSLNRAETSGLILADTLRRSKLGVRPITLVGFSIGAKVVYTCLLDLARTGDYGIIENVYIFGAPVMIDNDSVALARSIVSGRFVNGYSKQDWILGYLFRAASGGLRSVAGLSPIDGVENVDCTSMVKGHMDYRKVMPKLLRKLGWEVISDNFVEIQEADAEATERQRKLINDFETAKTSDPKRKNTWYNKWFGKKNKEWWQMYEEGMKERAKSNEGKEEENRDDPALFDIAALREEVTKIEVESEKRGQVDQEKIGAQKEQHVREPKTPWAAPELAKNTELREFKTPKMEEYHHQHEPSRNGSVGSTGNSGGRFNFNVVDTSPAPSIEVTGSPRRTGLRPQSGFHRGSGSLDAVAEEFYTERNQKHLHIANLAIKSNGNSGSKLESKSVLGIDYDDKDEFPQDESQLKVSFT</sequence>
<dbReference type="InterPro" id="IPR038526">
    <property type="entry name" value="Ribosomal_eL22_sf"/>
</dbReference>
<dbReference type="InterPro" id="IPR007941">
    <property type="entry name" value="DUF726"/>
</dbReference>
<protein>
    <submittedName>
        <fullName evidence="10">Uncharacterized protein</fullName>
    </submittedName>
</protein>
<dbReference type="FunFam" id="3.30.1360.210:FF:000003">
    <property type="entry name" value="60S ribosomal protein L22-B"/>
    <property type="match status" value="1"/>
</dbReference>
<dbReference type="AlphaFoldDB" id="A0A875S1K3"/>
<dbReference type="InterPro" id="IPR018247">
    <property type="entry name" value="EF_Hand_1_Ca_BS"/>
</dbReference>
<feature type="transmembrane region" description="Helical" evidence="9">
    <location>
        <begin position="654"/>
        <end position="678"/>
    </location>
</feature>
<evidence type="ECO:0000256" key="1">
    <source>
        <dbReference type="ARBA" id="ARBA00004141"/>
    </source>
</evidence>
<dbReference type="KEGG" id="bnn:FOA43_002606"/>
<dbReference type="GO" id="GO:0016020">
    <property type="term" value="C:membrane"/>
    <property type="evidence" value="ECO:0007669"/>
    <property type="project" value="UniProtKB-SubCell"/>
</dbReference>
<evidence type="ECO:0000256" key="2">
    <source>
        <dbReference type="ARBA" id="ARBA00007817"/>
    </source>
</evidence>
<feature type="region of interest" description="Disordered" evidence="8">
    <location>
        <begin position="1094"/>
        <end position="1150"/>
    </location>
</feature>
<reference evidence="10" key="1">
    <citation type="submission" date="2020-10" db="EMBL/GenBank/DDBJ databases">
        <authorList>
            <person name="Roach M.J.R."/>
        </authorList>
    </citation>
    <scope>NUCLEOTIDE SEQUENCE</scope>
    <source>
        <strain evidence="10">CBS 1945</strain>
    </source>
</reference>
<dbReference type="Pfam" id="PF01776">
    <property type="entry name" value="Ribosomal_L22e"/>
    <property type="match status" value="1"/>
</dbReference>
<feature type="transmembrane region" description="Helical" evidence="9">
    <location>
        <begin position="621"/>
        <end position="648"/>
    </location>
</feature>
<dbReference type="InterPro" id="IPR002671">
    <property type="entry name" value="Ribosomal_eL22"/>
</dbReference>
<dbReference type="PANTHER" id="PTHR17920">
    <property type="entry name" value="TRANSMEMBRANE AND COILED-COIL DOMAIN-CONTAINING PROTEIN 4 TMCO4"/>
    <property type="match status" value="1"/>
</dbReference>
<keyword evidence="3 9" id="KW-0812">Transmembrane</keyword>
<dbReference type="Pfam" id="PF05277">
    <property type="entry name" value="DUF726"/>
    <property type="match status" value="1"/>
</dbReference>
<evidence type="ECO:0000256" key="8">
    <source>
        <dbReference type="SAM" id="MobiDB-lite"/>
    </source>
</evidence>
<dbReference type="OrthoDB" id="277931at2759"/>
<feature type="compositionally biased region" description="Basic and acidic residues" evidence="8">
    <location>
        <begin position="206"/>
        <end position="215"/>
    </location>
</feature>
<organism evidence="10 11">
    <name type="scientific">Eeniella nana</name>
    <name type="common">Yeast</name>
    <name type="synonym">Brettanomyces nanus</name>
    <dbReference type="NCBI Taxonomy" id="13502"/>
    <lineage>
        <taxon>Eukaryota</taxon>
        <taxon>Fungi</taxon>
        <taxon>Dikarya</taxon>
        <taxon>Ascomycota</taxon>
        <taxon>Saccharomycotina</taxon>
        <taxon>Pichiomycetes</taxon>
        <taxon>Pichiales</taxon>
        <taxon>Pichiaceae</taxon>
        <taxon>Brettanomyces</taxon>
    </lineage>
</organism>
<comment type="similarity">
    <text evidence="2">Belongs to the eukaryotic ribosomal protein eL22 family.</text>
</comment>
<dbReference type="Gene3D" id="3.30.1360.210">
    <property type="match status" value="1"/>
</dbReference>
<dbReference type="PANTHER" id="PTHR17920:SF3">
    <property type="entry name" value="TRANSMEMBRANE AND COILED-COIL DOMAIN-CONTAINING PROTEIN 4"/>
    <property type="match status" value="1"/>
</dbReference>
<keyword evidence="5 9" id="KW-1133">Transmembrane helix</keyword>
<dbReference type="GO" id="GO:0002181">
    <property type="term" value="P:cytoplasmic translation"/>
    <property type="evidence" value="ECO:0007669"/>
    <property type="project" value="UniProtKB-ARBA"/>
</dbReference>
<keyword evidence="7" id="KW-0687">Ribonucleoprotein</keyword>